<reference evidence="2 3" key="2">
    <citation type="submission" date="2018-06" db="EMBL/GenBank/DDBJ databases">
        <authorList>
            <consortium name="Pathogen Informatics"/>
            <person name="Doyle S."/>
        </authorList>
    </citation>
    <scope>NUCLEOTIDE SEQUENCE [LARGE SCALE GENOMIC DNA]</scope>
    <source>
        <strain evidence="2 3">NCTC10476</strain>
    </source>
</reference>
<dbReference type="GeneID" id="66878529"/>
<dbReference type="eggNOG" id="ENOG5033WDM">
    <property type="taxonomic scope" value="Bacteria"/>
</dbReference>
<gene>
    <name evidence="2" type="primary">yspC</name>
    <name evidence="1" type="ORF">CSF007_3880</name>
    <name evidence="2" type="ORF">NCTC10476_01333</name>
</gene>
<dbReference type="RefSeq" id="WP_004722092.1">
    <property type="nucleotide sequence ID" value="NZ_CCYO01000015.1"/>
</dbReference>
<evidence type="ECO:0000313" key="1">
    <source>
        <dbReference type="EMBL" id="CEK26555.1"/>
    </source>
</evidence>
<name>A0A085U432_YERRU</name>
<sequence>MTAIIDTRPQQQISSLFNQSNQSIKAADSETTHEAKKSLPLSALSQKAASLVESSDKTVVLTPPQVAVNDADILSELDNIQAVMTHSQQGNLAPQSLLQAFSIGILSGSLAEPVNGSVSPQAAAVPQANGSVSPQTAAVPQANDAVSPLVAAAPQLKGSVSPLAAAVPPVKQDIPVPITDIEQFSTLLADPDFSRKVAGALAAMGMTPQALKAESLTVQNAPDNIEKKGQSIDTVKANNLVGFQTEDLILVLMSLLSKIRESVDKGDRQLHSRFAELSANMSEKAAQSTINEGKQQMIGAVIGFAIGGLIASAGTMTQLKGLSKQNKAINSDLKQVHTSNNKASELKQNMNMGARDVSGSKTTIQGKDNKALKVSEEINPAQKEFRTQEHQAAELKLQQQANAHQMSFDIKTHKAQKIEAAGQAVSRMSDNSNQMVTGVNGMAVKNIEAQKMTEDTAAGTLKNVAQDKEKQIDKTSDLLKTIRETLNGMQNDRNATIRAMIRG</sequence>
<dbReference type="EMBL" id="LN681231">
    <property type="protein sequence ID" value="CEK26555.1"/>
    <property type="molecule type" value="Genomic_DNA"/>
</dbReference>
<dbReference type="Proteomes" id="UP000255169">
    <property type="component" value="Unassembled WGS sequence"/>
</dbReference>
<protein>
    <submittedName>
        <fullName evidence="2">Membrane protein</fullName>
    </submittedName>
</protein>
<dbReference type="STRING" id="29486.UGYR_13785"/>
<dbReference type="OrthoDB" id="6465878at2"/>
<dbReference type="PATRIC" id="fig|29486.44.peg.2893"/>
<organism evidence="2 3">
    <name type="scientific">Yersinia ruckeri</name>
    <dbReference type="NCBI Taxonomy" id="29486"/>
    <lineage>
        <taxon>Bacteria</taxon>
        <taxon>Pseudomonadati</taxon>
        <taxon>Pseudomonadota</taxon>
        <taxon>Gammaproteobacteria</taxon>
        <taxon>Enterobacterales</taxon>
        <taxon>Yersiniaceae</taxon>
        <taxon>Yersinia</taxon>
    </lineage>
</organism>
<dbReference type="KEGG" id="yrb:UGYR_13785"/>
<accession>A0A085U432</accession>
<keyword evidence="3" id="KW-1185">Reference proteome</keyword>
<reference evidence="1" key="1">
    <citation type="journal article" date="2015" name="Genome Announc.">
        <title>Complete Genome Sequence of Yersinia ruckeri Strain CSF007-82, Etiologic Agent of Red Mouth Disease in Salmonid Fish.</title>
        <authorList>
            <person name="Nelson M.C."/>
            <person name="LaPatra S.E."/>
            <person name="Welch T.J."/>
            <person name="Graf J."/>
        </authorList>
    </citation>
    <scope>NUCLEOTIDE SEQUENCE</scope>
    <source>
        <strain evidence="1">CSF007-82</strain>
    </source>
</reference>
<proteinExistence type="predicted"/>
<evidence type="ECO:0000313" key="2">
    <source>
        <dbReference type="EMBL" id="SUQ00060.1"/>
    </source>
</evidence>
<dbReference type="AlphaFoldDB" id="A0A085U432"/>
<evidence type="ECO:0000313" key="3">
    <source>
        <dbReference type="Proteomes" id="UP000255169"/>
    </source>
</evidence>
<dbReference type="EMBL" id="UHJG01000001">
    <property type="protein sequence ID" value="SUQ00060.1"/>
    <property type="molecule type" value="Genomic_DNA"/>
</dbReference>